<name>A0ABS4F007_9CLOT</name>
<organism evidence="1 2">
    <name type="scientific">Clostridium moniliforme</name>
    <dbReference type="NCBI Taxonomy" id="39489"/>
    <lineage>
        <taxon>Bacteria</taxon>
        <taxon>Bacillati</taxon>
        <taxon>Bacillota</taxon>
        <taxon>Clostridia</taxon>
        <taxon>Eubacteriales</taxon>
        <taxon>Clostridiaceae</taxon>
        <taxon>Clostridium</taxon>
    </lineage>
</organism>
<protein>
    <submittedName>
        <fullName evidence="1">Uncharacterized protein</fullName>
    </submittedName>
</protein>
<accession>A0ABS4F007</accession>
<evidence type="ECO:0000313" key="2">
    <source>
        <dbReference type="Proteomes" id="UP000783390"/>
    </source>
</evidence>
<dbReference type="Proteomes" id="UP000783390">
    <property type="component" value="Unassembled WGS sequence"/>
</dbReference>
<sequence>MNSKKKSENKNILSQLDKLEYQIANEVNYYRKNENYDKRGDKSKV</sequence>
<evidence type="ECO:0000313" key="1">
    <source>
        <dbReference type="EMBL" id="MBP1889584.1"/>
    </source>
</evidence>
<proteinExistence type="predicted"/>
<comment type="caution">
    <text evidence="1">The sequence shown here is derived from an EMBL/GenBank/DDBJ whole genome shotgun (WGS) entry which is preliminary data.</text>
</comment>
<dbReference type="EMBL" id="JAGGJZ010000002">
    <property type="protein sequence ID" value="MBP1889584.1"/>
    <property type="molecule type" value="Genomic_DNA"/>
</dbReference>
<gene>
    <name evidence="1" type="ORF">J2Z53_001165</name>
</gene>
<dbReference type="RefSeq" id="WP_209796325.1">
    <property type="nucleotide sequence ID" value="NZ_JAGGJZ010000002.1"/>
</dbReference>
<reference evidence="1 2" key="1">
    <citation type="submission" date="2021-03" db="EMBL/GenBank/DDBJ databases">
        <title>Genomic Encyclopedia of Type Strains, Phase IV (KMG-IV): sequencing the most valuable type-strain genomes for metagenomic binning, comparative biology and taxonomic classification.</title>
        <authorList>
            <person name="Goeker M."/>
        </authorList>
    </citation>
    <scope>NUCLEOTIDE SEQUENCE [LARGE SCALE GENOMIC DNA]</scope>
    <source>
        <strain evidence="1 2">DSM 3984</strain>
    </source>
</reference>
<keyword evidence="2" id="KW-1185">Reference proteome</keyword>